<dbReference type="InParanoid" id="A0A0D1YY95"/>
<dbReference type="OrthoDB" id="5372935at2759"/>
<reference evidence="2 3" key="1">
    <citation type="submission" date="2015-01" db="EMBL/GenBank/DDBJ databases">
        <title>The Genome Sequence of Ochroconis gallopava CBS43764.</title>
        <authorList>
            <consortium name="The Broad Institute Genomics Platform"/>
            <person name="Cuomo C."/>
            <person name="de Hoog S."/>
            <person name="Gorbushina A."/>
            <person name="Stielow B."/>
            <person name="Teixiera M."/>
            <person name="Abouelleil A."/>
            <person name="Chapman S.B."/>
            <person name="Priest M."/>
            <person name="Young S.K."/>
            <person name="Wortman J."/>
            <person name="Nusbaum C."/>
            <person name="Birren B."/>
        </authorList>
    </citation>
    <scope>NUCLEOTIDE SEQUENCE [LARGE SCALE GENOMIC DNA]</scope>
    <source>
        <strain evidence="2 3">CBS 43764</strain>
    </source>
</reference>
<feature type="compositionally biased region" description="Pro residues" evidence="1">
    <location>
        <begin position="89"/>
        <end position="103"/>
    </location>
</feature>
<feature type="compositionally biased region" description="Acidic residues" evidence="1">
    <location>
        <begin position="56"/>
        <end position="69"/>
    </location>
</feature>
<feature type="region of interest" description="Disordered" evidence="1">
    <location>
        <begin position="1"/>
        <end position="40"/>
    </location>
</feature>
<feature type="region of interest" description="Disordered" evidence="1">
    <location>
        <begin position="56"/>
        <end position="113"/>
    </location>
</feature>
<sequence length="401" mass="45838">MPQPRQATSAELGDGDFSIKYNKNGRPVRKSASQKFSANPAYVDSSLIDQQLLEITAEDLSEPESDFDSEAEREAQQKKKSKKRRRSPSPTPPPLSPLPPPDPLSESSTPEPNRFDFEVSAISIEPIHLTFNIEKGFSGPLHVQLDLSSVLRASKRPRQADDSSAATSSSTRKVKSRAMNLGSKGFLSLPAELRNQVYRLVFTSEKKIDFVEGTNMNHSSAFLRTCKQICAEGCSVLYGLNTFYFGRNKEMRRPFWNSERKEIGYKDLRLFLDLIGTANVSRIRHFWICFDDAAPSAVPHLKRSEERRYVHDPHLIESLKILAKHARLEKLTATFWGRRALALTDTRFLDHLTKIKADQIDIRNPASDMYGYYSWQPNRIHEETKTLIRKEVVRKHKLYEQ</sequence>
<keyword evidence="3" id="KW-1185">Reference proteome</keyword>
<name>A0A0D1YY95_9PEZI</name>
<protein>
    <submittedName>
        <fullName evidence="2">Uncharacterized protein</fullName>
    </submittedName>
</protein>
<dbReference type="PANTHER" id="PTHR42085">
    <property type="entry name" value="F-BOX DOMAIN-CONTAINING PROTEIN"/>
    <property type="match status" value="1"/>
</dbReference>
<evidence type="ECO:0000256" key="1">
    <source>
        <dbReference type="SAM" id="MobiDB-lite"/>
    </source>
</evidence>
<gene>
    <name evidence="2" type="ORF">PV09_03535</name>
</gene>
<proteinExistence type="predicted"/>
<dbReference type="STRING" id="253628.A0A0D1YY95"/>
<accession>A0A0D1YY95</accession>
<dbReference type="RefSeq" id="XP_016215541.1">
    <property type="nucleotide sequence ID" value="XM_016356748.1"/>
</dbReference>
<organism evidence="2 3">
    <name type="scientific">Verruconis gallopava</name>
    <dbReference type="NCBI Taxonomy" id="253628"/>
    <lineage>
        <taxon>Eukaryota</taxon>
        <taxon>Fungi</taxon>
        <taxon>Dikarya</taxon>
        <taxon>Ascomycota</taxon>
        <taxon>Pezizomycotina</taxon>
        <taxon>Dothideomycetes</taxon>
        <taxon>Pleosporomycetidae</taxon>
        <taxon>Venturiales</taxon>
        <taxon>Sympoventuriaceae</taxon>
        <taxon>Verruconis</taxon>
    </lineage>
</organism>
<feature type="region of interest" description="Disordered" evidence="1">
    <location>
        <begin position="154"/>
        <end position="176"/>
    </location>
</feature>
<dbReference type="PANTHER" id="PTHR42085:SF1">
    <property type="entry name" value="F-BOX DOMAIN-CONTAINING PROTEIN"/>
    <property type="match status" value="1"/>
</dbReference>
<feature type="compositionally biased region" description="Low complexity" evidence="1">
    <location>
        <begin position="162"/>
        <end position="171"/>
    </location>
</feature>
<dbReference type="InterPro" id="IPR038883">
    <property type="entry name" value="AN11006-like"/>
</dbReference>
<dbReference type="HOGENOM" id="CLU_038185_1_0_1"/>
<dbReference type="Proteomes" id="UP000053259">
    <property type="component" value="Unassembled WGS sequence"/>
</dbReference>
<evidence type="ECO:0000313" key="3">
    <source>
        <dbReference type="Proteomes" id="UP000053259"/>
    </source>
</evidence>
<dbReference type="VEuPathDB" id="FungiDB:PV09_03535"/>
<feature type="compositionally biased region" description="Basic residues" evidence="1">
    <location>
        <begin position="78"/>
        <end position="87"/>
    </location>
</feature>
<evidence type="ECO:0000313" key="2">
    <source>
        <dbReference type="EMBL" id="KIW05672.1"/>
    </source>
</evidence>
<dbReference type="EMBL" id="KN847537">
    <property type="protein sequence ID" value="KIW05672.1"/>
    <property type="molecule type" value="Genomic_DNA"/>
</dbReference>
<dbReference type="GeneID" id="27311508"/>
<dbReference type="AlphaFoldDB" id="A0A0D1YY95"/>